<dbReference type="AlphaFoldDB" id="A0A2U8W786"/>
<protein>
    <submittedName>
        <fullName evidence="1">Uncharacterized protein</fullName>
    </submittedName>
</protein>
<dbReference type="Proteomes" id="UP000245926">
    <property type="component" value="Chromosome"/>
</dbReference>
<keyword evidence="2" id="KW-1185">Reference proteome</keyword>
<evidence type="ECO:0000313" key="2">
    <source>
        <dbReference type="Proteomes" id="UP000245926"/>
    </source>
</evidence>
<dbReference type="OrthoDB" id="8005606at2"/>
<reference evidence="2" key="1">
    <citation type="submission" date="2018-05" db="EMBL/GenBank/DDBJ databases">
        <title>Complete Genome Sequence of Methylobacterium sp. 17SD2-17.</title>
        <authorList>
            <person name="Srinivasan S."/>
        </authorList>
    </citation>
    <scope>NUCLEOTIDE SEQUENCE [LARGE SCALE GENOMIC DNA]</scope>
    <source>
        <strain evidence="2">17SD2-17</strain>
    </source>
</reference>
<proteinExistence type="predicted"/>
<dbReference type="KEGG" id="mets:DK389_14205"/>
<organism evidence="1 2">
    <name type="scientific">Methylobacterium durans</name>
    <dbReference type="NCBI Taxonomy" id="2202825"/>
    <lineage>
        <taxon>Bacteria</taxon>
        <taxon>Pseudomonadati</taxon>
        <taxon>Pseudomonadota</taxon>
        <taxon>Alphaproteobacteria</taxon>
        <taxon>Hyphomicrobiales</taxon>
        <taxon>Methylobacteriaceae</taxon>
        <taxon>Methylobacterium</taxon>
    </lineage>
</organism>
<sequence length="87" mass="9231">MNDNDSIEALVARCRTLEQVIALLTEHVSPRSAAPPALSVRVLSALEDEAVRRGFPASTLATLRRAAAVLNGDRRAAGQKSGPRPSL</sequence>
<dbReference type="EMBL" id="CP029550">
    <property type="protein sequence ID" value="AWN41458.1"/>
    <property type="molecule type" value="Genomic_DNA"/>
</dbReference>
<gene>
    <name evidence="1" type="ORF">DK389_14205</name>
</gene>
<evidence type="ECO:0000313" key="1">
    <source>
        <dbReference type="EMBL" id="AWN41458.1"/>
    </source>
</evidence>
<accession>A0A2U8W786</accession>
<name>A0A2U8W786_9HYPH</name>
<dbReference type="RefSeq" id="WP_109890493.1">
    <property type="nucleotide sequence ID" value="NZ_CP029550.1"/>
</dbReference>